<evidence type="ECO:0000256" key="1">
    <source>
        <dbReference type="SAM" id="Phobius"/>
    </source>
</evidence>
<sequence length="172" mass="19916">MMPRSPLKEMKIDTENVDAPGRRNLSAKVADFCLDWVVFPALLFIQFGVTMYKQMNESTLKMDWRVVQVMVFLFCLVAGVYRQVLRRHPWDSMVLLLLPELFTNILLGIAIFGKLEEAFTYLVTFTAALSLLGLVAAGQVLYWEQRRPVKLSSSDYQLLKEDQQDEEDEWIC</sequence>
<feature type="transmembrane region" description="Helical" evidence="1">
    <location>
        <begin position="32"/>
        <end position="52"/>
    </location>
</feature>
<comment type="caution">
    <text evidence="2">The sequence shown here is derived from an EMBL/GenBank/DDBJ whole genome shotgun (WGS) entry which is preliminary data.</text>
</comment>
<keyword evidence="1" id="KW-0812">Transmembrane</keyword>
<reference evidence="2" key="1">
    <citation type="submission" date="2023-08" db="EMBL/GenBank/DDBJ databases">
        <authorList>
            <person name="Audoor S."/>
            <person name="Bilcke G."/>
        </authorList>
    </citation>
    <scope>NUCLEOTIDE SEQUENCE</scope>
</reference>
<gene>
    <name evidence="2" type="ORF">CYCCA115_LOCUS20420</name>
</gene>
<dbReference type="EMBL" id="CAKOGP040002169">
    <property type="protein sequence ID" value="CAJ1963996.1"/>
    <property type="molecule type" value="Genomic_DNA"/>
</dbReference>
<keyword evidence="3" id="KW-1185">Reference proteome</keyword>
<feature type="transmembrane region" description="Helical" evidence="1">
    <location>
        <begin position="93"/>
        <end position="112"/>
    </location>
</feature>
<keyword evidence="1" id="KW-1133">Transmembrane helix</keyword>
<protein>
    <submittedName>
        <fullName evidence="2">Uncharacterized protein</fullName>
    </submittedName>
</protein>
<evidence type="ECO:0000313" key="3">
    <source>
        <dbReference type="Proteomes" id="UP001295423"/>
    </source>
</evidence>
<feature type="transmembrane region" description="Helical" evidence="1">
    <location>
        <begin position="64"/>
        <end position="81"/>
    </location>
</feature>
<dbReference type="AlphaFoldDB" id="A0AAD2G6H0"/>
<name>A0AAD2G6H0_9STRA</name>
<evidence type="ECO:0000313" key="2">
    <source>
        <dbReference type="EMBL" id="CAJ1963996.1"/>
    </source>
</evidence>
<organism evidence="2 3">
    <name type="scientific">Cylindrotheca closterium</name>
    <dbReference type="NCBI Taxonomy" id="2856"/>
    <lineage>
        <taxon>Eukaryota</taxon>
        <taxon>Sar</taxon>
        <taxon>Stramenopiles</taxon>
        <taxon>Ochrophyta</taxon>
        <taxon>Bacillariophyta</taxon>
        <taxon>Bacillariophyceae</taxon>
        <taxon>Bacillariophycidae</taxon>
        <taxon>Bacillariales</taxon>
        <taxon>Bacillariaceae</taxon>
        <taxon>Cylindrotheca</taxon>
    </lineage>
</organism>
<dbReference type="Proteomes" id="UP001295423">
    <property type="component" value="Unassembled WGS sequence"/>
</dbReference>
<accession>A0AAD2G6H0</accession>
<keyword evidence="1" id="KW-0472">Membrane</keyword>
<feature type="transmembrane region" description="Helical" evidence="1">
    <location>
        <begin position="118"/>
        <end position="143"/>
    </location>
</feature>
<proteinExistence type="predicted"/>